<comment type="similarity">
    <text evidence="1">Belongs to the peptidase S33 family.</text>
</comment>
<sequence>MQPFRVEISESHLNDLSRRLADVRWPEKLPDVGWERGVPTGYLKDLVESWRTEFDWRAVEARLNEHPQFTVDFDGTTIYFMHVRSPEPDAMPMIMTHGWPGSVVEFLDVIGPLTDPRAHGGDPADAFHLVIPSLPGFGFSGPNPNAGWNNLRTAQAWAELMRQLGYDRYLVQAADFGTGVSLTLAGIDEEHVAGVHLNTLPTPPSGDPGELDNLDDEDQARLARSARFVRELAGSMKLQATRPHTVAYALTDSPVGQLAWIVEKYKDWTDSASVPEDAVDRDRILAIASIYWFTGTAGSSAQFYYEIAENLPINVSTGRYPAIKAPLGVAVFPHAPFVPIRRFADRDFPSIVHWSEFDRGGNFAALEEPDLFVEDVRTFRRLIKE</sequence>
<organism evidence="5 6">
    <name type="scientific">Plantactinospora veratri</name>
    <dbReference type="NCBI Taxonomy" id="1436122"/>
    <lineage>
        <taxon>Bacteria</taxon>
        <taxon>Bacillati</taxon>
        <taxon>Actinomycetota</taxon>
        <taxon>Actinomycetes</taxon>
        <taxon>Micromonosporales</taxon>
        <taxon>Micromonosporaceae</taxon>
        <taxon>Plantactinospora</taxon>
    </lineage>
</organism>
<dbReference type="PANTHER" id="PTHR21661:SF35">
    <property type="entry name" value="EPOXIDE HYDROLASE"/>
    <property type="match status" value="1"/>
</dbReference>
<reference evidence="5 6" key="1">
    <citation type="submission" date="2024-01" db="EMBL/GenBank/DDBJ databases">
        <title>Genome insights into Plantactinospora veratri sp. nov.</title>
        <authorList>
            <person name="Wang L."/>
        </authorList>
    </citation>
    <scope>NUCLEOTIDE SEQUENCE [LARGE SCALE GENOMIC DNA]</scope>
    <source>
        <strain evidence="5 6">NEAU-FHS4</strain>
    </source>
</reference>
<keyword evidence="2" id="KW-0058">Aromatic hydrocarbons catabolism</keyword>
<dbReference type="SUPFAM" id="SSF53474">
    <property type="entry name" value="alpha/beta-Hydrolases"/>
    <property type="match status" value="1"/>
</dbReference>
<feature type="domain" description="Epoxide hydrolase N-terminal" evidence="4">
    <location>
        <begin position="1"/>
        <end position="106"/>
    </location>
</feature>
<gene>
    <name evidence="5" type="ORF">V1634_26850</name>
</gene>
<dbReference type="RefSeq" id="WP_331210718.1">
    <property type="nucleotide sequence ID" value="NZ_JAZGQL010000026.1"/>
</dbReference>
<dbReference type="Pfam" id="PF06441">
    <property type="entry name" value="EHN"/>
    <property type="match status" value="1"/>
</dbReference>
<proteinExistence type="inferred from homology"/>
<accession>A0ABU7SKG9</accession>
<evidence type="ECO:0000313" key="5">
    <source>
        <dbReference type="EMBL" id="MEE6310462.1"/>
    </source>
</evidence>
<keyword evidence="6" id="KW-1185">Reference proteome</keyword>
<dbReference type="InterPro" id="IPR016292">
    <property type="entry name" value="Epoxide_hydrolase"/>
</dbReference>
<dbReference type="InterPro" id="IPR029058">
    <property type="entry name" value="AB_hydrolase_fold"/>
</dbReference>
<evidence type="ECO:0000256" key="1">
    <source>
        <dbReference type="ARBA" id="ARBA00010088"/>
    </source>
</evidence>
<keyword evidence="3 5" id="KW-0378">Hydrolase</keyword>
<dbReference type="PRINTS" id="PR00412">
    <property type="entry name" value="EPOXHYDRLASE"/>
</dbReference>
<dbReference type="InterPro" id="IPR010497">
    <property type="entry name" value="Epoxide_hydro_N"/>
</dbReference>
<dbReference type="PANTHER" id="PTHR21661">
    <property type="entry name" value="EPOXIDE HYDROLASE 1-RELATED"/>
    <property type="match status" value="1"/>
</dbReference>
<protein>
    <submittedName>
        <fullName evidence="5">Epoxide hydrolase family protein</fullName>
    </submittedName>
</protein>
<evidence type="ECO:0000259" key="4">
    <source>
        <dbReference type="Pfam" id="PF06441"/>
    </source>
</evidence>
<dbReference type="PIRSF" id="PIRSF001112">
    <property type="entry name" value="Epoxide_hydrolase"/>
    <property type="match status" value="1"/>
</dbReference>
<dbReference type="EMBL" id="JAZGQL010000026">
    <property type="protein sequence ID" value="MEE6310462.1"/>
    <property type="molecule type" value="Genomic_DNA"/>
</dbReference>
<dbReference type="GO" id="GO:0016787">
    <property type="term" value="F:hydrolase activity"/>
    <property type="evidence" value="ECO:0007669"/>
    <property type="project" value="UniProtKB-KW"/>
</dbReference>
<comment type="caution">
    <text evidence="5">The sequence shown here is derived from an EMBL/GenBank/DDBJ whole genome shotgun (WGS) entry which is preliminary data.</text>
</comment>
<evidence type="ECO:0000313" key="6">
    <source>
        <dbReference type="Proteomes" id="UP001339911"/>
    </source>
</evidence>
<evidence type="ECO:0000256" key="2">
    <source>
        <dbReference type="ARBA" id="ARBA00022797"/>
    </source>
</evidence>
<dbReference type="Gene3D" id="3.40.50.1820">
    <property type="entry name" value="alpha/beta hydrolase"/>
    <property type="match status" value="1"/>
</dbReference>
<dbReference type="InterPro" id="IPR000639">
    <property type="entry name" value="Epox_hydrolase-like"/>
</dbReference>
<dbReference type="Proteomes" id="UP001339911">
    <property type="component" value="Unassembled WGS sequence"/>
</dbReference>
<name>A0ABU7SKG9_9ACTN</name>
<evidence type="ECO:0000256" key="3">
    <source>
        <dbReference type="ARBA" id="ARBA00022801"/>
    </source>
</evidence>